<dbReference type="Pfam" id="PF02362">
    <property type="entry name" value="B3"/>
    <property type="match status" value="2"/>
</dbReference>
<organism evidence="8 9">
    <name type="scientific">Ziziphus jujuba</name>
    <name type="common">Chinese jujube</name>
    <name type="synonym">Ziziphus sativa</name>
    <dbReference type="NCBI Taxonomy" id="326968"/>
    <lineage>
        <taxon>Eukaryota</taxon>
        <taxon>Viridiplantae</taxon>
        <taxon>Streptophyta</taxon>
        <taxon>Embryophyta</taxon>
        <taxon>Tracheophyta</taxon>
        <taxon>Spermatophyta</taxon>
        <taxon>Magnoliopsida</taxon>
        <taxon>eudicotyledons</taxon>
        <taxon>Gunneridae</taxon>
        <taxon>Pentapetalae</taxon>
        <taxon>rosids</taxon>
        <taxon>fabids</taxon>
        <taxon>Rosales</taxon>
        <taxon>Rhamnaceae</taxon>
        <taxon>Paliureae</taxon>
        <taxon>Ziziphus</taxon>
    </lineage>
</organism>
<keyword evidence="8" id="KW-1185">Reference proteome</keyword>
<evidence type="ECO:0000256" key="6">
    <source>
        <dbReference type="SAM" id="MobiDB-lite"/>
    </source>
</evidence>
<dbReference type="RefSeq" id="XP_024933603.3">
    <property type="nucleotide sequence ID" value="XM_025077835.3"/>
</dbReference>
<feature type="compositionally biased region" description="Acidic residues" evidence="6">
    <location>
        <begin position="145"/>
        <end position="184"/>
    </location>
</feature>
<evidence type="ECO:0000313" key="8">
    <source>
        <dbReference type="Proteomes" id="UP001652623"/>
    </source>
</evidence>
<protein>
    <submittedName>
        <fullName evidence="9">B3 domain-containing transcription factor VRN1</fullName>
    </submittedName>
</protein>
<dbReference type="InterPro" id="IPR050655">
    <property type="entry name" value="Plant_B3_domain"/>
</dbReference>
<keyword evidence="2" id="KW-0805">Transcription regulation</keyword>
<keyword evidence="3" id="KW-0238">DNA-binding</keyword>
<evidence type="ECO:0000256" key="3">
    <source>
        <dbReference type="ARBA" id="ARBA00023125"/>
    </source>
</evidence>
<evidence type="ECO:0000259" key="7">
    <source>
        <dbReference type="PROSITE" id="PS50863"/>
    </source>
</evidence>
<dbReference type="CDD" id="cd10017">
    <property type="entry name" value="B3_DNA"/>
    <property type="match status" value="2"/>
</dbReference>
<dbReference type="SMART" id="SM01019">
    <property type="entry name" value="B3"/>
    <property type="match status" value="2"/>
</dbReference>
<name>A0A6P6GHM1_ZIZJJ</name>
<feature type="domain" description="TF-B3" evidence="7">
    <location>
        <begin position="260"/>
        <end position="359"/>
    </location>
</feature>
<dbReference type="InterPro" id="IPR003340">
    <property type="entry name" value="B3_DNA-bd"/>
</dbReference>
<feature type="region of interest" description="Disordered" evidence="6">
    <location>
        <begin position="144"/>
        <end position="187"/>
    </location>
</feature>
<reference evidence="9" key="1">
    <citation type="submission" date="2025-08" db="UniProtKB">
        <authorList>
            <consortium name="RefSeq"/>
        </authorList>
    </citation>
    <scope>IDENTIFICATION</scope>
    <source>
        <tissue evidence="9">Seedling</tissue>
    </source>
</reference>
<proteinExistence type="predicted"/>
<keyword evidence="4" id="KW-0804">Transcription</keyword>
<dbReference type="GeneID" id="107426445"/>
<keyword evidence="5" id="KW-0539">Nucleus</keyword>
<evidence type="ECO:0000256" key="5">
    <source>
        <dbReference type="ARBA" id="ARBA00023242"/>
    </source>
</evidence>
<accession>A0A6P6GHM1</accession>
<gene>
    <name evidence="9" type="primary">LOC107426445</name>
</gene>
<dbReference type="Gene3D" id="2.40.330.10">
    <property type="entry name" value="DNA-binding pseudobarrel domain"/>
    <property type="match status" value="2"/>
</dbReference>
<dbReference type="SUPFAM" id="SSF101936">
    <property type="entry name" value="DNA-binding pseudobarrel domain"/>
    <property type="match status" value="2"/>
</dbReference>
<dbReference type="Proteomes" id="UP001652623">
    <property type="component" value="Chromosome 9"/>
</dbReference>
<dbReference type="InterPro" id="IPR015300">
    <property type="entry name" value="DNA-bd_pseudobarrel_sf"/>
</dbReference>
<feature type="region of interest" description="Disordered" evidence="6">
    <location>
        <begin position="1"/>
        <end position="32"/>
    </location>
</feature>
<evidence type="ECO:0000256" key="1">
    <source>
        <dbReference type="ARBA" id="ARBA00004123"/>
    </source>
</evidence>
<evidence type="ECO:0000256" key="2">
    <source>
        <dbReference type="ARBA" id="ARBA00023015"/>
    </source>
</evidence>
<comment type="subcellular location">
    <subcellularLocation>
        <location evidence="1">Nucleus</location>
    </subcellularLocation>
</comment>
<evidence type="ECO:0000256" key="4">
    <source>
        <dbReference type="ARBA" id="ARBA00023163"/>
    </source>
</evidence>
<feature type="domain" description="TF-B3" evidence="7">
    <location>
        <begin position="36"/>
        <end position="130"/>
    </location>
</feature>
<dbReference type="PANTHER" id="PTHR31920:SF37">
    <property type="entry name" value="B3 DOMAIN-CONTAINING TRANSCRIPTION FACTOR VRN1"/>
    <property type="match status" value="1"/>
</dbReference>
<evidence type="ECO:0000313" key="9">
    <source>
        <dbReference type="RefSeq" id="XP_024933603.3"/>
    </source>
</evidence>
<dbReference type="PANTHER" id="PTHR31920">
    <property type="entry name" value="B3 DOMAIN-CONTAINING"/>
    <property type="match status" value="1"/>
</dbReference>
<dbReference type="PROSITE" id="PS50863">
    <property type="entry name" value="B3"/>
    <property type="match status" value="2"/>
</dbReference>
<sequence>MTPKRRNGGGNINVWPSRHNHHMCGPSSSKRKPKPHFFKMIIQSTIDNKKLKIPKVFVKIYGKELASSVATVSLPDGRTWKLGLERANGRTSFVVGWQRFVDHYSIRSGYCLLFRYDGFSKFHVYILDNRSIEIYYPYNAQSATFDDDSEDHEVEPTYDDDDDDDDEDGAAADDDDSDVDDDFEPNTHFSSKRMIHINGSLVQQGRKRTIMSPGDGGLSATDEGQMLFTSRNFSQIKITKESTRRAIQAATERKLKNPSFMVVMEQNNTERHNCPNVPAEFVKKYMMNSSEYINLGIPRRKKQWHVRCTPIHKNRWAMKLSKGWGAFKRDNKLKKDDVCVFELMKKNDILLKVSIYRAAEYAHRGI</sequence>